<dbReference type="Pfam" id="PF13560">
    <property type="entry name" value="HTH_31"/>
    <property type="match status" value="1"/>
</dbReference>
<dbReference type="InterPro" id="IPR010982">
    <property type="entry name" value="Lambda_DNA-bd_dom_sf"/>
</dbReference>
<keyword evidence="4" id="KW-1185">Reference proteome</keyword>
<dbReference type="Gene3D" id="1.10.260.40">
    <property type="entry name" value="lambda repressor-like DNA-binding domains"/>
    <property type="match status" value="1"/>
</dbReference>
<evidence type="ECO:0000259" key="2">
    <source>
        <dbReference type="PROSITE" id="PS50943"/>
    </source>
</evidence>
<accession>A0ABM9Y7H0</accession>
<gene>
    <name evidence="3" type="ORF">ymoll0001_6800</name>
</gene>
<dbReference type="CDD" id="cd00093">
    <property type="entry name" value="HTH_XRE"/>
    <property type="match status" value="1"/>
</dbReference>
<name>A0ABM9Y7H0_YERMW</name>
<proteinExistence type="predicted"/>
<feature type="domain" description="HTH cro/C1-type" evidence="2">
    <location>
        <begin position="23"/>
        <end position="76"/>
    </location>
</feature>
<dbReference type="Proteomes" id="UP000003027">
    <property type="component" value="Unassembled WGS sequence"/>
</dbReference>
<protein>
    <recommendedName>
        <fullName evidence="2">HTH cro/C1-type domain-containing protein</fullName>
    </recommendedName>
</protein>
<dbReference type="SMART" id="SM00530">
    <property type="entry name" value="HTH_XRE"/>
    <property type="match status" value="1"/>
</dbReference>
<evidence type="ECO:0000313" key="4">
    <source>
        <dbReference type="Proteomes" id="UP000003027"/>
    </source>
</evidence>
<dbReference type="RefSeq" id="WP_004876104.1">
    <property type="nucleotide sequence ID" value="NZ_AALD02000031.1"/>
</dbReference>
<dbReference type="EMBL" id="AALD02000031">
    <property type="protein sequence ID" value="EEQ09743.1"/>
    <property type="molecule type" value="Genomic_DNA"/>
</dbReference>
<dbReference type="PROSITE" id="PS50943">
    <property type="entry name" value="HTH_CROC1"/>
    <property type="match status" value="1"/>
</dbReference>
<dbReference type="InterPro" id="IPR001387">
    <property type="entry name" value="Cro/C1-type_HTH"/>
</dbReference>
<evidence type="ECO:0000256" key="1">
    <source>
        <dbReference type="SAM" id="MobiDB-lite"/>
    </source>
</evidence>
<comment type="caution">
    <text evidence="3">The sequence shown here is derived from an EMBL/GenBank/DDBJ whole genome shotgun (WGS) entry which is preliminary data.</text>
</comment>
<dbReference type="GeneID" id="57917811"/>
<organism evidence="3 4">
    <name type="scientific">Yersinia mollaretii (strain ATCC 43969 / DSM 18520 / CIP 103324 / CNY 7263 / WAIP 204)</name>
    <dbReference type="NCBI Taxonomy" id="349967"/>
    <lineage>
        <taxon>Bacteria</taxon>
        <taxon>Pseudomonadati</taxon>
        <taxon>Pseudomonadota</taxon>
        <taxon>Gammaproteobacteria</taxon>
        <taxon>Enterobacterales</taxon>
        <taxon>Yersiniaceae</taxon>
        <taxon>Yersinia</taxon>
    </lineage>
</organism>
<feature type="compositionally biased region" description="Polar residues" evidence="1">
    <location>
        <begin position="134"/>
        <end position="156"/>
    </location>
</feature>
<sequence length="171" mass="18476">MAKKTAPLLPNTNQLLADFGERLKLARLRRKLTAKQVAERAGMTPMTLRSLEAGGAGVTIGAYLSVMQVLGLENDLNKLAAEDELGRQLQDYRLIKNENIFPSKVTSPRKTPVAENSRAGAIVIHEVSGKRITTTEKAPLPSNNPHRKVTGTSSADLASLLKPLKKPTKGS</sequence>
<feature type="region of interest" description="Disordered" evidence="1">
    <location>
        <begin position="134"/>
        <end position="171"/>
    </location>
</feature>
<dbReference type="SUPFAM" id="SSF47413">
    <property type="entry name" value="lambda repressor-like DNA-binding domains"/>
    <property type="match status" value="1"/>
</dbReference>
<reference evidence="3" key="1">
    <citation type="submission" date="2008-12" db="EMBL/GenBank/DDBJ databases">
        <title>Annotation of the Yersinia mollaretii ATCC 43969 genome.</title>
        <authorList>
            <person name="Read T.D."/>
            <person name="Akmal A."/>
            <person name="Bishop-Lilly K."/>
            <person name="Chen P.E."/>
            <person name="Cook C."/>
            <person name="Kiley M.P."/>
            <person name="Lentz S."/>
            <person name="Mateczun A."/>
            <person name="Nagarajan N."/>
            <person name="Nolan N."/>
            <person name="Osborne B.I."/>
            <person name="Pop M."/>
            <person name="Sozhamannan S."/>
            <person name="Stewart A.C."/>
            <person name="Sulakvelidze A."/>
            <person name="Thomason B."/>
            <person name="Willner K."/>
            <person name="Zwick M.E."/>
        </authorList>
    </citation>
    <scope>NUCLEOTIDE SEQUENCE [LARGE SCALE GENOMIC DNA]</scope>
    <source>
        <strain evidence="3">ATCC 43969</strain>
    </source>
</reference>
<evidence type="ECO:0000313" key="3">
    <source>
        <dbReference type="EMBL" id="EEQ09743.1"/>
    </source>
</evidence>